<organism evidence="1 2">
    <name type="scientific">Aphis glycines</name>
    <name type="common">Soybean aphid</name>
    <dbReference type="NCBI Taxonomy" id="307491"/>
    <lineage>
        <taxon>Eukaryota</taxon>
        <taxon>Metazoa</taxon>
        <taxon>Ecdysozoa</taxon>
        <taxon>Arthropoda</taxon>
        <taxon>Hexapoda</taxon>
        <taxon>Insecta</taxon>
        <taxon>Pterygota</taxon>
        <taxon>Neoptera</taxon>
        <taxon>Paraneoptera</taxon>
        <taxon>Hemiptera</taxon>
        <taxon>Sternorrhyncha</taxon>
        <taxon>Aphidomorpha</taxon>
        <taxon>Aphidoidea</taxon>
        <taxon>Aphididae</taxon>
        <taxon>Aphidini</taxon>
        <taxon>Aphis</taxon>
        <taxon>Aphis</taxon>
    </lineage>
</organism>
<accession>A0A6G0TK96</accession>
<gene>
    <name evidence="1" type="ORF">AGLY_008824</name>
</gene>
<proteinExistence type="predicted"/>
<evidence type="ECO:0000313" key="2">
    <source>
        <dbReference type="Proteomes" id="UP000475862"/>
    </source>
</evidence>
<dbReference type="Proteomes" id="UP000475862">
    <property type="component" value="Unassembled WGS sequence"/>
</dbReference>
<protein>
    <submittedName>
        <fullName evidence="1">Uncharacterized protein</fullName>
    </submittedName>
</protein>
<dbReference type="EMBL" id="VYZN01000030">
    <property type="protein sequence ID" value="KAE9534088.1"/>
    <property type="molecule type" value="Genomic_DNA"/>
</dbReference>
<sequence>MALNKNFINLLSIFIHQKNDHGIEFQIDNNLCVTKNKDLYKIVFILLRNGNTLHLQHNSSSYDSERTDKCMDFTMIPVFHRKVNLIGTLGVKSKNSNFYEIYQNRENLQVILEMKNHKIFCIYIFPSSSYKENSKHHYRKNFNISHRYLKILPTTEIFNFSEKNFRLTFEVQILTKIRQNHEYLSLKHKPPFSPISGNYILG</sequence>
<name>A0A6G0TK96_APHGL</name>
<evidence type="ECO:0000313" key="1">
    <source>
        <dbReference type="EMBL" id="KAE9534088.1"/>
    </source>
</evidence>
<comment type="caution">
    <text evidence="1">The sequence shown here is derived from an EMBL/GenBank/DDBJ whole genome shotgun (WGS) entry which is preliminary data.</text>
</comment>
<dbReference type="AlphaFoldDB" id="A0A6G0TK96"/>
<keyword evidence="2" id="KW-1185">Reference proteome</keyword>
<reference evidence="1 2" key="1">
    <citation type="submission" date="2019-08" db="EMBL/GenBank/DDBJ databases">
        <title>The genome of the soybean aphid Biotype 1, its phylome, world population structure and adaptation to the North American continent.</title>
        <authorList>
            <person name="Giordano R."/>
            <person name="Donthu R.K."/>
            <person name="Hernandez A.G."/>
            <person name="Wright C.L."/>
            <person name="Zimin A.V."/>
        </authorList>
    </citation>
    <scope>NUCLEOTIDE SEQUENCE [LARGE SCALE GENOMIC DNA]</scope>
    <source>
        <tissue evidence="1">Whole aphids</tissue>
    </source>
</reference>
<dbReference type="OrthoDB" id="10603820at2759"/>